<proteinExistence type="predicted"/>
<evidence type="ECO:0000313" key="1">
    <source>
        <dbReference type="EMBL" id="TEW75534.1"/>
    </source>
</evidence>
<organism evidence="1 2">
    <name type="scientific">Gramella jeungdoensis</name>
    <dbReference type="NCBI Taxonomy" id="708091"/>
    <lineage>
        <taxon>Bacteria</taxon>
        <taxon>Pseudomonadati</taxon>
        <taxon>Bacteroidota</taxon>
        <taxon>Flavobacteriia</taxon>
        <taxon>Flavobacteriales</taxon>
        <taxon>Flavobacteriaceae</taxon>
        <taxon>Christiangramia</taxon>
    </lineage>
</organism>
<dbReference type="InterPro" id="IPR041662">
    <property type="entry name" value="SusD-like_2"/>
</dbReference>
<protein>
    <submittedName>
        <fullName evidence="1">SusD/RagB family nutrient-binding outer membrane lipoprotein</fullName>
    </submittedName>
</protein>
<evidence type="ECO:0000313" key="2">
    <source>
        <dbReference type="Proteomes" id="UP000298517"/>
    </source>
</evidence>
<sequence length="494" mass="55870">MKNILKTVLLFSIAILMNSCLDYDELRENPNDPINVPPSLLFTRVTPKPISTFTDSYSFAQYHIRNNSDGSPVDYQFGSGGFNFGVLRDLNRMIEEANRSNNEVYVVLAKFLRAYYFVDMTRDFGDVPLSEAMLGQEIPQPKYDTQKSVYLQALNWLDEANEELGVFISNNPSYVLEGDFYYFGNLSQWQKAINAYTLRVLVSLSKKSNDSELNVQGRFSNIINNPAKYPLMSGLFDNMQVEHQDKDGFRGPYNPDNAAYANDIVLVSTYIDLLKNNEDPRLMIVADPTPNSLTANPDEEAVRANFSSYVGADISVSTAENAVKRVNGDLSYPNQERYNNFVGQPSVLLSYYEQELNIAEAANRGWISSNASNHYENGVAASMEFYGVEENKISDYLNTKAPYISGASGLNRIHEQMYIAFAENSGWESFFLTRRTGVPTYKFSSENNVSKIPVRWAYPVAEQSDNKDNYTAALISQFGSEVDDRDQIIWILQD</sequence>
<keyword evidence="2" id="KW-1185">Reference proteome</keyword>
<name>A0A4Y8AUG5_9FLAO</name>
<dbReference type="EMBL" id="SNQI01000002">
    <property type="protein sequence ID" value="TEW75534.1"/>
    <property type="molecule type" value="Genomic_DNA"/>
</dbReference>
<dbReference type="AlphaFoldDB" id="A0A4Y8AUG5"/>
<gene>
    <name evidence="1" type="ORF">E2488_08485</name>
</gene>
<dbReference type="SUPFAM" id="SSF48452">
    <property type="entry name" value="TPR-like"/>
    <property type="match status" value="1"/>
</dbReference>
<reference evidence="1 2" key="1">
    <citation type="journal article" date="2011" name="J. Microbiol.">
        <title>Gramella jeungdoensis sp. nov., isolated from a solar saltern in Korea.</title>
        <authorList>
            <person name="Joung Y."/>
            <person name="Kim H."/>
            <person name="Jang T."/>
            <person name="Ahn T.S."/>
            <person name="Joh K."/>
        </authorList>
    </citation>
    <scope>NUCLEOTIDE SEQUENCE [LARGE SCALE GENOMIC DNA]</scope>
    <source>
        <strain evidence="1 2">KCTC 23123</strain>
    </source>
</reference>
<accession>A0A4Y8AUG5</accession>
<dbReference type="InterPro" id="IPR011990">
    <property type="entry name" value="TPR-like_helical_dom_sf"/>
</dbReference>
<dbReference type="RefSeq" id="WP_134247903.1">
    <property type="nucleotide sequence ID" value="NZ_SNQI01000002.1"/>
</dbReference>
<dbReference type="Gene3D" id="1.25.40.390">
    <property type="match status" value="1"/>
</dbReference>
<comment type="caution">
    <text evidence="1">The sequence shown here is derived from an EMBL/GenBank/DDBJ whole genome shotgun (WGS) entry which is preliminary data.</text>
</comment>
<dbReference type="OrthoDB" id="725917at2"/>
<dbReference type="Pfam" id="PF12771">
    <property type="entry name" value="SusD-like_2"/>
    <property type="match status" value="1"/>
</dbReference>
<keyword evidence="1" id="KW-0449">Lipoprotein</keyword>
<dbReference type="Proteomes" id="UP000298517">
    <property type="component" value="Unassembled WGS sequence"/>
</dbReference>